<dbReference type="OrthoDB" id="626167at2759"/>
<evidence type="ECO:0000313" key="5">
    <source>
        <dbReference type="EMBL" id="KAJ5391776.1"/>
    </source>
</evidence>
<reference evidence="5" key="2">
    <citation type="journal article" date="2023" name="IMA Fungus">
        <title>Comparative genomic study of the Penicillium genus elucidates a diverse pangenome and 15 lateral gene transfer events.</title>
        <authorList>
            <person name="Petersen C."/>
            <person name="Sorensen T."/>
            <person name="Nielsen M.R."/>
            <person name="Sondergaard T.E."/>
            <person name="Sorensen J.L."/>
            <person name="Fitzpatrick D.A."/>
            <person name="Frisvad J.C."/>
            <person name="Nielsen K.L."/>
        </authorList>
    </citation>
    <scope>NUCLEOTIDE SEQUENCE</scope>
    <source>
        <strain evidence="5">IBT 29677</strain>
    </source>
</reference>
<dbReference type="AlphaFoldDB" id="A0A9X0B895"/>
<dbReference type="InterPro" id="IPR000719">
    <property type="entry name" value="Prot_kinase_dom"/>
</dbReference>
<gene>
    <name evidence="5" type="ORF">N7509_007266</name>
</gene>
<dbReference type="InterPro" id="IPR036770">
    <property type="entry name" value="Ankyrin_rpt-contain_sf"/>
</dbReference>
<dbReference type="InterPro" id="IPR008271">
    <property type="entry name" value="Ser/Thr_kinase_AS"/>
</dbReference>
<dbReference type="PANTHER" id="PTHR24198:SF165">
    <property type="entry name" value="ANKYRIN REPEAT-CONTAINING PROTEIN-RELATED"/>
    <property type="match status" value="1"/>
</dbReference>
<keyword evidence="6" id="KW-1185">Reference proteome</keyword>
<dbReference type="Pfam" id="PF00069">
    <property type="entry name" value="Pkinase"/>
    <property type="match status" value="1"/>
</dbReference>
<dbReference type="PROSITE" id="PS50297">
    <property type="entry name" value="ANK_REP_REGION"/>
    <property type="match status" value="2"/>
</dbReference>
<dbReference type="GO" id="GO:0004672">
    <property type="term" value="F:protein kinase activity"/>
    <property type="evidence" value="ECO:0007669"/>
    <property type="project" value="InterPro"/>
</dbReference>
<dbReference type="SUPFAM" id="SSF48403">
    <property type="entry name" value="Ankyrin repeat"/>
    <property type="match status" value="2"/>
</dbReference>
<dbReference type="SUPFAM" id="SSF56112">
    <property type="entry name" value="Protein kinase-like (PK-like)"/>
    <property type="match status" value="1"/>
</dbReference>
<dbReference type="EMBL" id="JAPZBU010000008">
    <property type="protein sequence ID" value="KAJ5391776.1"/>
    <property type="molecule type" value="Genomic_DNA"/>
</dbReference>
<sequence>MAEISSYDDILSSIDENAFESFDGESFSHTLEDWSSPTVLEEIETFDLELSESDSSWVDPLESAITATRNGSAPVLSTLSQFTAILSQTGIHGPRLLKTINLSTRGTKIGSGAQFTVFKDPSFQGEVIKRVNVPLSNKADQRFAATMDYRLQLRTLCLEVLSLCNPIMRAHPNITSLLAWGFDYPFADMAVPVLFMEEALMPLSDFLVTEKRGVDMRYQLALDVVNGLEALHNLGIVHGDVKPDNVLVFPGPNDKVPFRAKMSDFGVCVDLEAPDAKFELSDYRGTPAWLAPEVIAEDISKFGKFSPDMMFRFDSYSLALVLLSVFTADGQPLTFNKSSDGISDRVSKLLNDRKDMPSAIRMEIRKAVLKLLAEDPRSRPLPNQVLLKTDTLAYASWYGNYPLLLTHEYLTTGDRISSIQSSASTNTPTGVIDPIYNKGPLFWYRLDESIRIELETQHALSKEGNAPPFTGDVLLGIAQTITGKKPTYLDRLLTYLGDAAKAGSSPARAIYGQIMEAHGQESEFSQNVLDKWMLQAVSEGYYFAKQGRLENKIEDAKQRFRMNGGFCSDPFLGKSDVKAAMSRQKVLNWMRERGIVVDRRGNTLLHAAAAFGACDTVRAILETAEVGVDVKNENEETPLYKAFQAGQKDVIEILLNHGADASCRNRQKNSPLHWLFTIPDNAIHDITKRMVEGGADIDAKMEPVVKDNSGGYPEKIQILHYPFELPHGTPLHWACFFRNRTATDTLISFRADINAIYHRLDSSTTPLALSAYFGEPELARHLLSRGADGTLLDSMGRNTLHQITKYFPDRHGYLPHQWHYWIRHGNWNKHLEKLTELVKILVEGGANVNAKENGRFPLTPIAAAAELGVWDGGMINALLEAGADLEESILAGGDTVLHCWVAVTGPRLDYPDSYIPTLDSIVRAMPNIDIPTRYEEDTPLHTLTTTYHSEDEFEAACNILLGHSPPADIDRVTRRGATALSIALETHLDPGRRGRFILEKGANSTIINGRGRDIFYSIANNAVLSDKLSHNLIQHFLHALGSNMQQVFEKRYLSNETNSRESIFAAASHGKPRTLALLLSLGLKSSINILDTTKSPPRTPLDQALHSAEIIRRDHIQALASYKIGKSRANAVDRNLVYGDNQGPPDRAAEAYRCFPEVIQILRDAGALRKCELEGSSDGDYIEQPADWDKSEIQKYGFTQETQPNAEAWRGLYDLAMYSNGWGWLNKLIGGKKS</sequence>
<keyword evidence="1" id="KW-0677">Repeat</keyword>
<feature type="repeat" description="ANK" evidence="3">
    <location>
        <begin position="634"/>
        <end position="666"/>
    </location>
</feature>
<name>A0A9X0B895_9EURO</name>
<dbReference type="InterPro" id="IPR011009">
    <property type="entry name" value="Kinase-like_dom_sf"/>
</dbReference>
<dbReference type="PROSITE" id="PS50011">
    <property type="entry name" value="PROTEIN_KINASE_DOM"/>
    <property type="match status" value="1"/>
</dbReference>
<dbReference type="Proteomes" id="UP001147747">
    <property type="component" value="Unassembled WGS sequence"/>
</dbReference>
<dbReference type="SMART" id="SM00220">
    <property type="entry name" value="S_TKc"/>
    <property type="match status" value="1"/>
</dbReference>
<dbReference type="Gene3D" id="1.10.510.10">
    <property type="entry name" value="Transferase(Phosphotransferase) domain 1"/>
    <property type="match status" value="1"/>
</dbReference>
<protein>
    <recommendedName>
        <fullName evidence="4">Protein kinase domain-containing protein</fullName>
    </recommendedName>
</protein>
<evidence type="ECO:0000256" key="1">
    <source>
        <dbReference type="ARBA" id="ARBA00022737"/>
    </source>
</evidence>
<evidence type="ECO:0000259" key="4">
    <source>
        <dbReference type="PROSITE" id="PS50011"/>
    </source>
</evidence>
<dbReference type="Gene3D" id="1.25.40.20">
    <property type="entry name" value="Ankyrin repeat-containing domain"/>
    <property type="match status" value="4"/>
</dbReference>
<comment type="caution">
    <text evidence="5">The sequence shown here is derived from an EMBL/GenBank/DDBJ whole genome shotgun (WGS) entry which is preliminary data.</text>
</comment>
<accession>A0A9X0B895</accession>
<keyword evidence="2 3" id="KW-0040">ANK repeat</keyword>
<evidence type="ECO:0000256" key="3">
    <source>
        <dbReference type="PROSITE-ProRule" id="PRU00023"/>
    </source>
</evidence>
<organism evidence="5 6">
    <name type="scientific">Penicillium cosmopolitanum</name>
    <dbReference type="NCBI Taxonomy" id="1131564"/>
    <lineage>
        <taxon>Eukaryota</taxon>
        <taxon>Fungi</taxon>
        <taxon>Dikarya</taxon>
        <taxon>Ascomycota</taxon>
        <taxon>Pezizomycotina</taxon>
        <taxon>Eurotiomycetes</taxon>
        <taxon>Eurotiomycetidae</taxon>
        <taxon>Eurotiales</taxon>
        <taxon>Aspergillaceae</taxon>
        <taxon>Penicillium</taxon>
    </lineage>
</organism>
<dbReference type="GO" id="GO:0005524">
    <property type="term" value="F:ATP binding"/>
    <property type="evidence" value="ECO:0007669"/>
    <property type="project" value="InterPro"/>
</dbReference>
<feature type="domain" description="Protein kinase" evidence="4">
    <location>
        <begin position="103"/>
        <end position="410"/>
    </location>
</feature>
<dbReference type="InterPro" id="IPR002110">
    <property type="entry name" value="Ankyrin_rpt"/>
</dbReference>
<dbReference type="RefSeq" id="XP_056487454.1">
    <property type="nucleotide sequence ID" value="XM_056631903.1"/>
</dbReference>
<reference evidence="5" key="1">
    <citation type="submission" date="2022-12" db="EMBL/GenBank/DDBJ databases">
        <authorList>
            <person name="Petersen C."/>
        </authorList>
    </citation>
    <scope>NUCLEOTIDE SEQUENCE</scope>
    <source>
        <strain evidence="5">IBT 29677</strain>
    </source>
</reference>
<feature type="repeat" description="ANK" evidence="3">
    <location>
        <begin position="762"/>
        <end position="794"/>
    </location>
</feature>
<dbReference type="GeneID" id="81370883"/>
<dbReference type="Pfam" id="PF12796">
    <property type="entry name" value="Ank_2"/>
    <property type="match status" value="1"/>
</dbReference>
<proteinExistence type="predicted"/>
<dbReference type="PROSITE" id="PS00108">
    <property type="entry name" value="PROTEIN_KINASE_ST"/>
    <property type="match status" value="1"/>
</dbReference>
<dbReference type="SMART" id="SM00248">
    <property type="entry name" value="ANK"/>
    <property type="match status" value="8"/>
</dbReference>
<evidence type="ECO:0000256" key="2">
    <source>
        <dbReference type="ARBA" id="ARBA00023043"/>
    </source>
</evidence>
<dbReference type="PRINTS" id="PR01415">
    <property type="entry name" value="ANKYRIN"/>
</dbReference>
<dbReference type="PROSITE" id="PS50088">
    <property type="entry name" value="ANK_REPEAT"/>
    <property type="match status" value="2"/>
</dbReference>
<evidence type="ECO:0000313" key="6">
    <source>
        <dbReference type="Proteomes" id="UP001147747"/>
    </source>
</evidence>
<dbReference type="PANTHER" id="PTHR24198">
    <property type="entry name" value="ANKYRIN REPEAT AND PROTEIN KINASE DOMAIN-CONTAINING PROTEIN"/>
    <property type="match status" value="1"/>
</dbReference>